<keyword evidence="2" id="KW-1185">Reference proteome</keyword>
<evidence type="ECO:0000313" key="1">
    <source>
        <dbReference type="EMBL" id="RNA11761.1"/>
    </source>
</evidence>
<protein>
    <submittedName>
        <fullName evidence="1">Uncharacterized protein</fullName>
    </submittedName>
</protein>
<reference evidence="1 2" key="1">
    <citation type="journal article" date="2018" name="Sci. Rep.">
        <title>Genomic signatures of local adaptation to the degree of environmental predictability in rotifers.</title>
        <authorList>
            <person name="Franch-Gras L."/>
            <person name="Hahn C."/>
            <person name="Garcia-Roger E.M."/>
            <person name="Carmona M.J."/>
            <person name="Serra M."/>
            <person name="Gomez A."/>
        </authorList>
    </citation>
    <scope>NUCLEOTIDE SEQUENCE [LARGE SCALE GENOMIC DNA]</scope>
    <source>
        <strain evidence="1">HYR1</strain>
    </source>
</reference>
<evidence type="ECO:0000313" key="2">
    <source>
        <dbReference type="Proteomes" id="UP000276133"/>
    </source>
</evidence>
<dbReference type="EMBL" id="REGN01005861">
    <property type="protein sequence ID" value="RNA11761.1"/>
    <property type="molecule type" value="Genomic_DNA"/>
</dbReference>
<feature type="non-terminal residue" evidence="1">
    <location>
        <position position="1"/>
    </location>
</feature>
<sequence>IIINYLYLRTKKRLILIVGLAKCLSVHEFHVFVRSRNWKQKFNFNLDFSRCTECLSNSLTFWMKLDHGCPGSVLTKNFNRELNES</sequence>
<organism evidence="1 2">
    <name type="scientific">Brachionus plicatilis</name>
    <name type="common">Marine rotifer</name>
    <name type="synonym">Brachionus muelleri</name>
    <dbReference type="NCBI Taxonomy" id="10195"/>
    <lineage>
        <taxon>Eukaryota</taxon>
        <taxon>Metazoa</taxon>
        <taxon>Spiralia</taxon>
        <taxon>Gnathifera</taxon>
        <taxon>Rotifera</taxon>
        <taxon>Eurotatoria</taxon>
        <taxon>Monogononta</taxon>
        <taxon>Pseudotrocha</taxon>
        <taxon>Ploima</taxon>
        <taxon>Brachionidae</taxon>
        <taxon>Brachionus</taxon>
    </lineage>
</organism>
<proteinExistence type="predicted"/>
<dbReference type="AlphaFoldDB" id="A0A3M7QL45"/>
<accession>A0A3M7QL45</accession>
<gene>
    <name evidence="1" type="ORF">BpHYR1_012814</name>
</gene>
<dbReference type="Proteomes" id="UP000276133">
    <property type="component" value="Unassembled WGS sequence"/>
</dbReference>
<comment type="caution">
    <text evidence="1">The sequence shown here is derived from an EMBL/GenBank/DDBJ whole genome shotgun (WGS) entry which is preliminary data.</text>
</comment>
<name>A0A3M7QL45_BRAPC</name>